<feature type="compositionally biased region" description="Polar residues" evidence="3">
    <location>
        <begin position="7"/>
        <end position="19"/>
    </location>
</feature>
<accession>A0A8X7XVP7</accession>
<dbReference type="PANTHER" id="PTHR48025">
    <property type="entry name" value="OS02G0815200 PROTEIN"/>
    <property type="match status" value="1"/>
</dbReference>
<protein>
    <submittedName>
        <fullName evidence="5">RAVR1 protein</fullName>
    </submittedName>
</protein>
<dbReference type="InterPro" id="IPR000504">
    <property type="entry name" value="RRM_dom"/>
</dbReference>
<feature type="domain" description="RRM" evidence="4">
    <location>
        <begin position="186"/>
        <end position="264"/>
    </location>
</feature>
<name>A0A8X7XVP7_POLSE</name>
<dbReference type="SMART" id="SM00360">
    <property type="entry name" value="RRM"/>
    <property type="match status" value="2"/>
</dbReference>
<evidence type="ECO:0000259" key="4">
    <source>
        <dbReference type="PROSITE" id="PS50102"/>
    </source>
</evidence>
<reference evidence="5 6" key="1">
    <citation type="journal article" date="2021" name="Cell">
        <title>Tracing the genetic footprints of vertebrate landing in non-teleost ray-finned fishes.</title>
        <authorList>
            <person name="Bi X."/>
            <person name="Wang K."/>
            <person name="Yang L."/>
            <person name="Pan H."/>
            <person name="Jiang H."/>
            <person name="Wei Q."/>
            <person name="Fang M."/>
            <person name="Yu H."/>
            <person name="Zhu C."/>
            <person name="Cai Y."/>
            <person name="He Y."/>
            <person name="Gan X."/>
            <person name="Zeng H."/>
            <person name="Yu D."/>
            <person name="Zhu Y."/>
            <person name="Jiang H."/>
            <person name="Qiu Q."/>
            <person name="Yang H."/>
            <person name="Zhang Y.E."/>
            <person name="Wang W."/>
            <person name="Zhu M."/>
            <person name="He S."/>
            <person name="Zhang G."/>
        </authorList>
    </citation>
    <scope>NUCLEOTIDE SEQUENCE [LARGE SCALE GENOMIC DNA]</scope>
    <source>
        <strain evidence="5">Bchr_013</strain>
    </source>
</reference>
<dbReference type="Proteomes" id="UP000886611">
    <property type="component" value="Unassembled WGS sequence"/>
</dbReference>
<evidence type="ECO:0000256" key="2">
    <source>
        <dbReference type="PROSITE-ProRule" id="PRU00176"/>
    </source>
</evidence>
<gene>
    <name evidence="5" type="primary">Raver1</name>
    <name evidence="5" type="ORF">GTO96_0006011</name>
</gene>
<organism evidence="5 6">
    <name type="scientific">Polypterus senegalus</name>
    <name type="common">Senegal bichir</name>
    <dbReference type="NCBI Taxonomy" id="55291"/>
    <lineage>
        <taxon>Eukaryota</taxon>
        <taxon>Metazoa</taxon>
        <taxon>Chordata</taxon>
        <taxon>Craniata</taxon>
        <taxon>Vertebrata</taxon>
        <taxon>Euteleostomi</taxon>
        <taxon>Actinopterygii</taxon>
        <taxon>Polypteriformes</taxon>
        <taxon>Polypteridae</taxon>
        <taxon>Polypterus</taxon>
    </lineage>
</organism>
<dbReference type="GO" id="GO:0005634">
    <property type="term" value="C:nucleus"/>
    <property type="evidence" value="ECO:0007669"/>
    <property type="project" value="TreeGrafter"/>
</dbReference>
<evidence type="ECO:0000313" key="5">
    <source>
        <dbReference type="EMBL" id="KAG2471212.1"/>
    </source>
</evidence>
<dbReference type="AlphaFoldDB" id="A0A8X7XVP7"/>
<dbReference type="EMBL" id="JAATIS010000094">
    <property type="protein sequence ID" value="KAG2471212.1"/>
    <property type="molecule type" value="Genomic_DNA"/>
</dbReference>
<dbReference type="GO" id="GO:0003729">
    <property type="term" value="F:mRNA binding"/>
    <property type="evidence" value="ECO:0007669"/>
    <property type="project" value="TreeGrafter"/>
</dbReference>
<keyword evidence="6" id="KW-1185">Reference proteome</keyword>
<feature type="non-terminal residue" evidence="5">
    <location>
        <position position="585"/>
    </location>
</feature>
<dbReference type="InterPro" id="IPR050502">
    <property type="entry name" value="Euk_RNA-bind_prot"/>
</dbReference>
<dbReference type="SUPFAM" id="SSF54928">
    <property type="entry name" value="RNA-binding domain, RBD"/>
    <property type="match status" value="2"/>
</dbReference>
<dbReference type="PROSITE" id="PS50102">
    <property type="entry name" value="RRM"/>
    <property type="match status" value="1"/>
</dbReference>
<dbReference type="InterPro" id="IPR012677">
    <property type="entry name" value="Nucleotide-bd_a/b_plait_sf"/>
</dbReference>
<dbReference type="Gene3D" id="3.30.70.330">
    <property type="match status" value="3"/>
</dbReference>
<feature type="region of interest" description="Disordered" evidence="3">
    <location>
        <begin position="473"/>
        <end position="492"/>
    </location>
</feature>
<dbReference type="Pfam" id="PF00076">
    <property type="entry name" value="RRM_1"/>
    <property type="match status" value="1"/>
</dbReference>
<feature type="non-terminal residue" evidence="5">
    <location>
        <position position="1"/>
    </location>
</feature>
<feature type="region of interest" description="Disordered" evidence="3">
    <location>
        <begin position="1"/>
        <end position="53"/>
    </location>
</feature>
<dbReference type="FunFam" id="3.30.70.330:FF:000100">
    <property type="entry name" value="Putative ribonucleoprotein PTB-binding 1"/>
    <property type="match status" value="1"/>
</dbReference>
<keyword evidence="1 2" id="KW-0694">RNA-binding</keyword>
<dbReference type="InterPro" id="IPR035979">
    <property type="entry name" value="RBD_domain_sf"/>
</dbReference>
<sequence length="585" mass="64116">MAAAVSVRSTADSESSHPASSPGLELPRRVDDWGFSEYGETGVDDENQRRTEEELPTLTAEEIESRLERTRREFHNRRKIIIKNLPADISNQASFLDFSGFNYPFPSETIQRERAAIRAIKFKSKNFIVHDLLSNYDLKYCFVDKYKGTAFVTLLNGEQAKSAIKEFHLYILRDKEISVQLQPTDALLCIANLPLSYTQQQFDELVRPFGNIERCFLVCSESTGHSKGYGFVEYMKKDSAARAKSELLGKQLGTRMLYLAQGQDGHFKRFAVLEFETSEIAESVQRHCDGLAFGTGYLRVSFCAPGPPGRSMLAALIAAQAMTGILGESPLTALPPMNTVQGGGIMNDLIAGGVLPGVGLHSDVPSASVKPSHLPGGNVPLPHLLGGVSAERESPTAIGLHLPPQSSSTLPGIANPVINTVLANLQQNQGMTGENGPSLPGVSILGEPPKDLKMQQNPFLNIQSIFPGAGMSGTPTKLHSSRKKPSVLGNMSNPRLSSISQMDFSIPPTGRYQDNYVFRDHRQDNAYQLQESPESVVRGLPPYRSKVEGRKEFFLISFLPLNPVQKVDILASIHRVLAGIMQIPI</sequence>
<evidence type="ECO:0000256" key="1">
    <source>
        <dbReference type="ARBA" id="ARBA00022884"/>
    </source>
</evidence>
<evidence type="ECO:0000256" key="3">
    <source>
        <dbReference type="SAM" id="MobiDB-lite"/>
    </source>
</evidence>
<evidence type="ECO:0000313" key="6">
    <source>
        <dbReference type="Proteomes" id="UP000886611"/>
    </source>
</evidence>
<dbReference type="PANTHER" id="PTHR48025:SF1">
    <property type="entry name" value="RRM DOMAIN-CONTAINING PROTEIN"/>
    <property type="match status" value="1"/>
</dbReference>
<comment type="caution">
    <text evidence="5">The sequence shown here is derived from an EMBL/GenBank/DDBJ whole genome shotgun (WGS) entry which is preliminary data.</text>
</comment>
<proteinExistence type="predicted"/>